<accession>A0A975G504</accession>
<dbReference type="EMBL" id="CP073100">
    <property type="protein sequence ID" value="QUE49444.1"/>
    <property type="molecule type" value="Genomic_DNA"/>
</dbReference>
<keyword evidence="2" id="KW-1185">Reference proteome</keyword>
<dbReference type="KEGG" id="lamb:KBB96_11225"/>
<name>A0A975G504_9BACT</name>
<dbReference type="Proteomes" id="UP000676169">
    <property type="component" value="Chromosome"/>
</dbReference>
<gene>
    <name evidence="1" type="ORF">KBB96_11225</name>
</gene>
<dbReference type="PANTHER" id="PTHR33681">
    <property type="entry name" value="BINDING PROTEIN, PUTATIVE, EXPRESSED-RELATED"/>
    <property type="match status" value="1"/>
</dbReference>
<protein>
    <recommendedName>
        <fullName evidence="3">Alginate lyase 2 domain-containing protein</fullName>
    </recommendedName>
</protein>
<proteinExistence type="predicted"/>
<dbReference type="AlphaFoldDB" id="A0A975G504"/>
<evidence type="ECO:0008006" key="3">
    <source>
        <dbReference type="Google" id="ProtNLM"/>
    </source>
</evidence>
<dbReference type="RefSeq" id="WP_211629521.1">
    <property type="nucleotide sequence ID" value="NZ_CP073100.1"/>
</dbReference>
<organism evidence="1 2">
    <name type="scientific">Luteolibacter ambystomatis</name>
    <dbReference type="NCBI Taxonomy" id="2824561"/>
    <lineage>
        <taxon>Bacteria</taxon>
        <taxon>Pseudomonadati</taxon>
        <taxon>Verrucomicrobiota</taxon>
        <taxon>Verrucomicrobiia</taxon>
        <taxon>Verrucomicrobiales</taxon>
        <taxon>Verrucomicrobiaceae</taxon>
        <taxon>Luteolibacter</taxon>
    </lineage>
</organism>
<dbReference type="PANTHER" id="PTHR33681:SF4">
    <property type="entry name" value="OS12G0171100 PROTEIN"/>
    <property type="match status" value="1"/>
</dbReference>
<evidence type="ECO:0000313" key="1">
    <source>
        <dbReference type="EMBL" id="QUE49444.1"/>
    </source>
</evidence>
<reference evidence="1" key="1">
    <citation type="submission" date="2021-04" db="EMBL/GenBank/DDBJ databases">
        <title>Luteolibacter sp. 32A isolated from the skin of an Anderson's salamander (Ambystoma andersonii).</title>
        <authorList>
            <person name="Spergser J."/>
            <person name="Busse H.-J."/>
        </authorList>
    </citation>
    <scope>NUCLEOTIDE SEQUENCE</scope>
    <source>
        <strain evidence="1">32A</strain>
    </source>
</reference>
<sequence>MADAQIGSGWTQQTYTKAVHLDNESGLQTFSWASYRSVGSGTICADYQGGSSAWADTTETFRILDNRSNRSEIRIYNDYSTGSRQFQGYVTFSSPLNDECLMQVWGSTSGATQMMIRGFSASGGTLREGSTVLATSCYGVEKRVNVIHYQGNYFEIWINGSEKKQFNDTEDVSNYWKYGCYGTLTTGPVTVQWRQVRCYSK</sequence>
<evidence type="ECO:0000313" key="2">
    <source>
        <dbReference type="Proteomes" id="UP000676169"/>
    </source>
</evidence>